<keyword evidence="3" id="KW-1185">Reference proteome</keyword>
<sequence length="62" mass="6628">MGCKVHCHHVRHRGSVSLTAAVFQRGDSRPADALTPPRGGGEAPRRDLESEIIALTLNCAHA</sequence>
<evidence type="ECO:0000313" key="2">
    <source>
        <dbReference type="EMBL" id="TNN48818.1"/>
    </source>
</evidence>
<comment type="caution">
    <text evidence="2">The sequence shown here is derived from an EMBL/GenBank/DDBJ whole genome shotgun (WGS) entry which is preliminary data.</text>
</comment>
<dbReference type="Proteomes" id="UP000314294">
    <property type="component" value="Unassembled WGS sequence"/>
</dbReference>
<evidence type="ECO:0000313" key="3">
    <source>
        <dbReference type="Proteomes" id="UP000314294"/>
    </source>
</evidence>
<reference evidence="2 3" key="1">
    <citation type="submission" date="2019-03" db="EMBL/GenBank/DDBJ databases">
        <title>First draft genome of Liparis tanakae, snailfish: a comprehensive survey of snailfish specific genes.</title>
        <authorList>
            <person name="Kim W."/>
            <person name="Song I."/>
            <person name="Jeong J.-H."/>
            <person name="Kim D."/>
            <person name="Kim S."/>
            <person name="Ryu S."/>
            <person name="Song J.Y."/>
            <person name="Lee S.K."/>
        </authorList>
    </citation>
    <scope>NUCLEOTIDE SEQUENCE [LARGE SCALE GENOMIC DNA]</scope>
    <source>
        <tissue evidence="2">Muscle</tissue>
    </source>
</reference>
<protein>
    <submittedName>
        <fullName evidence="2">Uncharacterized protein</fullName>
    </submittedName>
</protein>
<dbReference type="AlphaFoldDB" id="A0A4Z2G5H9"/>
<dbReference type="EMBL" id="SRLO01000681">
    <property type="protein sequence ID" value="TNN48818.1"/>
    <property type="molecule type" value="Genomic_DNA"/>
</dbReference>
<proteinExistence type="predicted"/>
<organism evidence="2 3">
    <name type="scientific">Liparis tanakae</name>
    <name type="common">Tanaka's snailfish</name>
    <dbReference type="NCBI Taxonomy" id="230148"/>
    <lineage>
        <taxon>Eukaryota</taxon>
        <taxon>Metazoa</taxon>
        <taxon>Chordata</taxon>
        <taxon>Craniata</taxon>
        <taxon>Vertebrata</taxon>
        <taxon>Euteleostomi</taxon>
        <taxon>Actinopterygii</taxon>
        <taxon>Neopterygii</taxon>
        <taxon>Teleostei</taxon>
        <taxon>Neoteleostei</taxon>
        <taxon>Acanthomorphata</taxon>
        <taxon>Eupercaria</taxon>
        <taxon>Perciformes</taxon>
        <taxon>Cottioidei</taxon>
        <taxon>Cottales</taxon>
        <taxon>Liparidae</taxon>
        <taxon>Liparis</taxon>
    </lineage>
</organism>
<feature type="region of interest" description="Disordered" evidence="1">
    <location>
        <begin position="26"/>
        <end position="46"/>
    </location>
</feature>
<name>A0A4Z2G5H9_9TELE</name>
<evidence type="ECO:0000256" key="1">
    <source>
        <dbReference type="SAM" id="MobiDB-lite"/>
    </source>
</evidence>
<gene>
    <name evidence="2" type="ORF">EYF80_040993</name>
</gene>
<accession>A0A4Z2G5H9</accession>